<dbReference type="InterPro" id="IPR016720">
    <property type="entry name" value="PC_Trfase_euk"/>
</dbReference>
<evidence type="ECO:0000256" key="5">
    <source>
        <dbReference type="ARBA" id="ARBA00010185"/>
    </source>
</evidence>
<evidence type="ECO:0000256" key="10">
    <source>
        <dbReference type="ARBA" id="ARBA00022695"/>
    </source>
</evidence>
<proteinExistence type="inferred from homology"/>
<evidence type="ECO:0000313" key="18">
    <source>
        <dbReference type="EMBL" id="KAH0820574.1"/>
    </source>
</evidence>
<feature type="transmembrane region" description="Helical" evidence="17">
    <location>
        <begin position="72"/>
        <end position="92"/>
    </location>
</feature>
<dbReference type="PROSITE" id="PS01315">
    <property type="entry name" value="CDS"/>
    <property type="match status" value="1"/>
</dbReference>
<feature type="transmembrane region" description="Helical" evidence="17">
    <location>
        <begin position="6"/>
        <end position="25"/>
    </location>
</feature>
<dbReference type="UniPathway" id="UPA00557">
    <property type="reaction ID" value="UER00614"/>
</dbReference>
<evidence type="ECO:0000256" key="2">
    <source>
        <dbReference type="ARBA" id="ARBA00004141"/>
    </source>
</evidence>
<dbReference type="EC" id="2.7.7.41" evidence="6 16"/>
<evidence type="ECO:0000256" key="13">
    <source>
        <dbReference type="ARBA" id="ARBA00023136"/>
    </source>
</evidence>
<comment type="pathway">
    <text evidence="4">Lipid metabolism.</text>
</comment>
<evidence type="ECO:0000256" key="16">
    <source>
        <dbReference type="RuleBase" id="RU003938"/>
    </source>
</evidence>
<gene>
    <name evidence="18" type="ORF">GEV33_002217</name>
</gene>
<protein>
    <recommendedName>
        <fullName evidence="6 16">Phosphatidate cytidylyltransferase</fullName>
        <ecNumber evidence="6 16">2.7.7.41</ecNumber>
    </recommendedName>
</protein>
<dbReference type="Proteomes" id="UP000719412">
    <property type="component" value="Unassembled WGS sequence"/>
</dbReference>
<comment type="subcellular location">
    <subcellularLocation>
        <location evidence="2">Membrane</location>
        <topology evidence="2">Multi-pass membrane protein</topology>
    </subcellularLocation>
</comment>
<dbReference type="PANTHER" id="PTHR13773">
    <property type="entry name" value="PHOSPHATIDATE CYTIDYLYLTRANSFERASE"/>
    <property type="match status" value="1"/>
</dbReference>
<keyword evidence="12" id="KW-0443">Lipid metabolism</keyword>
<dbReference type="PANTHER" id="PTHR13773:SF8">
    <property type="entry name" value="PHOSPHATIDATE CYTIDYLYLTRANSFERASE, PHOTORECEPTOR-SPECIFIC"/>
    <property type="match status" value="1"/>
</dbReference>
<keyword evidence="14" id="KW-0594">Phospholipid biosynthesis</keyword>
<evidence type="ECO:0000256" key="4">
    <source>
        <dbReference type="ARBA" id="ARBA00005189"/>
    </source>
</evidence>
<keyword evidence="13 17" id="KW-0472">Membrane</keyword>
<reference evidence="18" key="2">
    <citation type="submission" date="2021-08" db="EMBL/GenBank/DDBJ databases">
        <authorList>
            <person name="Eriksson T."/>
        </authorList>
    </citation>
    <scope>NUCLEOTIDE SEQUENCE</scope>
    <source>
        <strain evidence="18">Stoneville</strain>
        <tissue evidence="18">Whole head</tissue>
    </source>
</reference>
<evidence type="ECO:0000256" key="9">
    <source>
        <dbReference type="ARBA" id="ARBA00022692"/>
    </source>
</evidence>
<feature type="transmembrane region" description="Helical" evidence="17">
    <location>
        <begin position="156"/>
        <end position="174"/>
    </location>
</feature>
<sequence>MKQFSLFAWTHVALLIVVTQSYLIIKNIFEGLIWFIVPVSMIICNDIMAYVFGFFFGKTPLIKLSPKKTWEGFIGGGFSTVVFGVMISYVMCQHPYFVCPIEYSETLGRMTMECEPSALFRPTDYSLPSWLSGVLGVFGVSTTISLYPFVLHSLSLSVFSSVIGPFGGFFASGFKRAFKIKDFGDVIPGHGGIMDRFDCQFLMATFVNVYISSFIQTDSPQKLLSQVLYLKPEQQLQLFHMLKESLENRNILELNN</sequence>
<comment type="caution">
    <text evidence="18">The sequence shown here is derived from an EMBL/GenBank/DDBJ whole genome shotgun (WGS) entry which is preliminary data.</text>
</comment>
<evidence type="ECO:0000256" key="8">
    <source>
        <dbReference type="ARBA" id="ARBA00022679"/>
    </source>
</evidence>
<comment type="catalytic activity">
    <reaction evidence="1 16">
        <text>a 1,2-diacyl-sn-glycero-3-phosphate + CTP + H(+) = a CDP-1,2-diacyl-sn-glycerol + diphosphate</text>
        <dbReference type="Rhea" id="RHEA:16229"/>
        <dbReference type="ChEBI" id="CHEBI:15378"/>
        <dbReference type="ChEBI" id="CHEBI:33019"/>
        <dbReference type="ChEBI" id="CHEBI:37563"/>
        <dbReference type="ChEBI" id="CHEBI:58332"/>
        <dbReference type="ChEBI" id="CHEBI:58608"/>
        <dbReference type="EC" id="2.7.7.41"/>
    </reaction>
</comment>
<keyword evidence="9 16" id="KW-0812">Transmembrane</keyword>
<name>A0A8J6HTK5_TENMO</name>
<dbReference type="GO" id="GO:0004605">
    <property type="term" value="F:phosphatidate cytidylyltransferase activity"/>
    <property type="evidence" value="ECO:0007669"/>
    <property type="project" value="UniProtKB-EC"/>
</dbReference>
<evidence type="ECO:0000256" key="7">
    <source>
        <dbReference type="ARBA" id="ARBA00022516"/>
    </source>
</evidence>
<evidence type="ECO:0000256" key="14">
    <source>
        <dbReference type="ARBA" id="ARBA00023209"/>
    </source>
</evidence>
<dbReference type="InterPro" id="IPR000374">
    <property type="entry name" value="PC_trans"/>
</dbReference>
<keyword evidence="19" id="KW-1185">Reference proteome</keyword>
<accession>A0A8J6HTK5</accession>
<evidence type="ECO:0000256" key="11">
    <source>
        <dbReference type="ARBA" id="ARBA00022989"/>
    </source>
</evidence>
<keyword evidence="8 16" id="KW-0808">Transferase</keyword>
<dbReference type="AlphaFoldDB" id="A0A8J6HTK5"/>
<evidence type="ECO:0000256" key="17">
    <source>
        <dbReference type="SAM" id="Phobius"/>
    </source>
</evidence>
<evidence type="ECO:0000256" key="6">
    <source>
        <dbReference type="ARBA" id="ARBA00012487"/>
    </source>
</evidence>
<evidence type="ECO:0000256" key="15">
    <source>
        <dbReference type="ARBA" id="ARBA00023264"/>
    </source>
</evidence>
<keyword evidence="15" id="KW-1208">Phospholipid metabolism</keyword>
<evidence type="ECO:0000256" key="1">
    <source>
        <dbReference type="ARBA" id="ARBA00001698"/>
    </source>
</evidence>
<keyword evidence="7" id="KW-0444">Lipid biosynthesis</keyword>
<keyword evidence="10 16" id="KW-0548">Nucleotidyltransferase</keyword>
<evidence type="ECO:0000256" key="12">
    <source>
        <dbReference type="ARBA" id="ARBA00023098"/>
    </source>
</evidence>
<evidence type="ECO:0000313" key="19">
    <source>
        <dbReference type="Proteomes" id="UP000719412"/>
    </source>
</evidence>
<feature type="transmembrane region" description="Helical" evidence="17">
    <location>
        <begin position="130"/>
        <end position="150"/>
    </location>
</feature>
<comment type="similarity">
    <text evidence="5 16">Belongs to the CDS family.</text>
</comment>
<dbReference type="Pfam" id="PF01148">
    <property type="entry name" value="CTP_transf_1"/>
    <property type="match status" value="1"/>
</dbReference>
<feature type="transmembrane region" description="Helical" evidence="17">
    <location>
        <begin position="32"/>
        <end position="52"/>
    </location>
</feature>
<comment type="pathway">
    <text evidence="3 16">Phospholipid metabolism; CDP-diacylglycerol biosynthesis; CDP-diacylglycerol from sn-glycerol 3-phosphate: step 3/3.</text>
</comment>
<reference evidence="18" key="1">
    <citation type="journal article" date="2020" name="J Insects Food Feed">
        <title>The yellow mealworm (Tenebrio molitor) genome: a resource for the emerging insects as food and feed industry.</title>
        <authorList>
            <person name="Eriksson T."/>
            <person name="Andere A."/>
            <person name="Kelstrup H."/>
            <person name="Emery V."/>
            <person name="Picard C."/>
        </authorList>
    </citation>
    <scope>NUCLEOTIDE SEQUENCE</scope>
    <source>
        <strain evidence="18">Stoneville</strain>
        <tissue evidence="18">Whole head</tissue>
    </source>
</reference>
<keyword evidence="11 17" id="KW-1133">Transmembrane helix</keyword>
<dbReference type="GO" id="GO:0016024">
    <property type="term" value="P:CDP-diacylglycerol biosynthetic process"/>
    <property type="evidence" value="ECO:0007669"/>
    <property type="project" value="UniProtKB-UniPathway"/>
</dbReference>
<dbReference type="EMBL" id="JABDTM020011500">
    <property type="protein sequence ID" value="KAH0820574.1"/>
    <property type="molecule type" value="Genomic_DNA"/>
</dbReference>
<dbReference type="GO" id="GO:0005789">
    <property type="term" value="C:endoplasmic reticulum membrane"/>
    <property type="evidence" value="ECO:0007669"/>
    <property type="project" value="TreeGrafter"/>
</dbReference>
<organism evidence="18 19">
    <name type="scientific">Tenebrio molitor</name>
    <name type="common">Yellow mealworm beetle</name>
    <dbReference type="NCBI Taxonomy" id="7067"/>
    <lineage>
        <taxon>Eukaryota</taxon>
        <taxon>Metazoa</taxon>
        <taxon>Ecdysozoa</taxon>
        <taxon>Arthropoda</taxon>
        <taxon>Hexapoda</taxon>
        <taxon>Insecta</taxon>
        <taxon>Pterygota</taxon>
        <taxon>Neoptera</taxon>
        <taxon>Endopterygota</taxon>
        <taxon>Coleoptera</taxon>
        <taxon>Polyphaga</taxon>
        <taxon>Cucujiformia</taxon>
        <taxon>Tenebrionidae</taxon>
        <taxon>Tenebrio</taxon>
    </lineage>
</organism>
<evidence type="ECO:0000256" key="3">
    <source>
        <dbReference type="ARBA" id="ARBA00005119"/>
    </source>
</evidence>